<dbReference type="InterPro" id="IPR008207">
    <property type="entry name" value="Sig_transdc_His_kin_Hpt_dom"/>
</dbReference>
<dbReference type="PROSITE" id="PS50110">
    <property type="entry name" value="RESPONSE_REGULATORY"/>
    <property type="match status" value="1"/>
</dbReference>
<dbReference type="Pfam" id="PF02518">
    <property type="entry name" value="HATPase_c"/>
    <property type="match status" value="1"/>
</dbReference>
<evidence type="ECO:0000313" key="19">
    <source>
        <dbReference type="EMBL" id="WRQ86168.1"/>
    </source>
</evidence>
<keyword evidence="5" id="KW-0997">Cell inner membrane</keyword>
<feature type="transmembrane region" description="Helical" evidence="15">
    <location>
        <begin position="438"/>
        <end position="457"/>
    </location>
</feature>
<evidence type="ECO:0000256" key="1">
    <source>
        <dbReference type="ARBA" id="ARBA00000085"/>
    </source>
</evidence>
<keyword evidence="8 15" id="KW-0812">Transmembrane</keyword>
<keyword evidence="4" id="KW-1003">Cell membrane</keyword>
<reference evidence="19 20" key="2">
    <citation type="submission" date="2023-12" db="EMBL/GenBank/DDBJ databases">
        <title>Description of an unclassified Opitutus bacterium of Verrucomicrobiota.</title>
        <authorList>
            <person name="Zhang D.-F."/>
        </authorList>
    </citation>
    <scope>NUCLEOTIDE SEQUENCE [LARGE SCALE GENOMIC DNA]</scope>
    <source>
        <strain evidence="19 20">WL0086</strain>
    </source>
</reference>
<dbReference type="PROSITE" id="PS50894">
    <property type="entry name" value="HPT"/>
    <property type="match status" value="1"/>
</dbReference>
<evidence type="ECO:0000259" key="16">
    <source>
        <dbReference type="PROSITE" id="PS50109"/>
    </source>
</evidence>
<evidence type="ECO:0000259" key="17">
    <source>
        <dbReference type="PROSITE" id="PS50110"/>
    </source>
</evidence>
<comment type="subcellular location">
    <subcellularLocation>
        <location evidence="2">Cell inner membrane</location>
        <topology evidence="2">Multi-pass membrane protein</topology>
    </subcellularLocation>
</comment>
<evidence type="ECO:0000256" key="9">
    <source>
        <dbReference type="ARBA" id="ARBA00022777"/>
    </source>
</evidence>
<feature type="transmembrane region" description="Helical" evidence="15">
    <location>
        <begin position="47"/>
        <end position="70"/>
    </location>
</feature>
<dbReference type="Pfam" id="PF00072">
    <property type="entry name" value="Response_reg"/>
    <property type="match status" value="1"/>
</dbReference>
<keyword evidence="6 14" id="KW-0597">Phosphoprotein</keyword>
<dbReference type="InterPro" id="IPR003594">
    <property type="entry name" value="HATPase_dom"/>
</dbReference>
<dbReference type="InterPro" id="IPR005467">
    <property type="entry name" value="His_kinase_dom"/>
</dbReference>
<dbReference type="Pfam" id="PF01627">
    <property type="entry name" value="Hpt"/>
    <property type="match status" value="1"/>
</dbReference>
<feature type="domain" description="Histidine kinase" evidence="16">
    <location>
        <begin position="485"/>
        <end position="704"/>
    </location>
</feature>
<dbReference type="Pfam" id="PF00512">
    <property type="entry name" value="HisKA"/>
    <property type="match status" value="1"/>
</dbReference>
<evidence type="ECO:0000256" key="15">
    <source>
        <dbReference type="SAM" id="Phobius"/>
    </source>
</evidence>
<keyword evidence="20" id="KW-1185">Reference proteome</keyword>
<keyword evidence="10 19" id="KW-0547">Nucleotide-binding</keyword>
<dbReference type="SMART" id="SM00387">
    <property type="entry name" value="HATPase_c"/>
    <property type="match status" value="1"/>
</dbReference>
<evidence type="ECO:0000256" key="11">
    <source>
        <dbReference type="ARBA" id="ARBA00022989"/>
    </source>
</evidence>
<dbReference type="GO" id="GO:0005524">
    <property type="term" value="F:ATP binding"/>
    <property type="evidence" value="ECO:0007669"/>
    <property type="project" value="UniProtKB-KW"/>
</dbReference>
<feature type="transmembrane region" description="Helical" evidence="15">
    <location>
        <begin position="238"/>
        <end position="257"/>
    </location>
</feature>
<keyword evidence="9" id="KW-0418">Kinase</keyword>
<keyword evidence="12 15" id="KW-0472">Membrane</keyword>
<evidence type="ECO:0000256" key="4">
    <source>
        <dbReference type="ARBA" id="ARBA00022475"/>
    </source>
</evidence>
<dbReference type="SUPFAM" id="SSF47226">
    <property type="entry name" value="Histidine-containing phosphotransfer domain, HPT domain"/>
    <property type="match status" value="1"/>
</dbReference>
<feature type="transmembrane region" description="Helical" evidence="15">
    <location>
        <begin position="82"/>
        <end position="101"/>
    </location>
</feature>
<dbReference type="PANTHER" id="PTHR43047">
    <property type="entry name" value="TWO-COMPONENT HISTIDINE PROTEIN KINASE"/>
    <property type="match status" value="1"/>
</dbReference>
<evidence type="ECO:0000256" key="7">
    <source>
        <dbReference type="ARBA" id="ARBA00022679"/>
    </source>
</evidence>
<dbReference type="EMBL" id="CP139781">
    <property type="protein sequence ID" value="WRQ86168.1"/>
    <property type="molecule type" value="Genomic_DNA"/>
</dbReference>
<feature type="domain" description="HPt" evidence="18">
    <location>
        <begin position="852"/>
        <end position="948"/>
    </location>
</feature>
<dbReference type="Gene3D" id="1.20.120.160">
    <property type="entry name" value="HPT domain"/>
    <property type="match status" value="1"/>
</dbReference>
<evidence type="ECO:0000256" key="13">
    <source>
        <dbReference type="PROSITE-ProRule" id="PRU00110"/>
    </source>
</evidence>
<proteinExistence type="predicted"/>
<evidence type="ECO:0000313" key="20">
    <source>
        <dbReference type="Proteomes" id="UP000738431"/>
    </source>
</evidence>
<feature type="modified residue" description="Phosphohistidine" evidence="13">
    <location>
        <position position="891"/>
    </location>
</feature>
<dbReference type="InterPro" id="IPR011006">
    <property type="entry name" value="CheY-like_superfamily"/>
</dbReference>
<feature type="transmembrane region" description="Helical" evidence="15">
    <location>
        <begin position="163"/>
        <end position="184"/>
    </location>
</feature>
<dbReference type="InterPro" id="IPR036890">
    <property type="entry name" value="HATPase_C_sf"/>
</dbReference>
<evidence type="ECO:0000256" key="5">
    <source>
        <dbReference type="ARBA" id="ARBA00022519"/>
    </source>
</evidence>
<dbReference type="SUPFAM" id="SSF52172">
    <property type="entry name" value="CheY-like"/>
    <property type="match status" value="1"/>
</dbReference>
<feature type="transmembrane region" description="Helical" evidence="15">
    <location>
        <begin position="108"/>
        <end position="125"/>
    </location>
</feature>
<name>A0ABZ1C4J7_9BACT</name>
<sequence length="948" mass="103073">MIDWRHMAELATAQQDFGWFCVFLAWGAMVTLVVMRGSWRKGDRAVWWWWGLTAVGAMGGAMGEGVMQVWPPASIHAERVGWDWWLSGMVLLQGMALIPWVRKAGARRSLVVGWAGLGVLLWVMRGSAPTLLRGGGLMWAATTAWLAVRGVRAERDGRFDARWVEGAVGLVVLVVGLSSTGWLAEVTHQQRRWTDLSFLGLPAVLSQAVLAGAVLWALRPGKVLWPRGLGTDATREVWVHFVVLGGWLGMGGAIAWWTGSAAREAFEETMLARAGAASVVVDRDRVQRLLGPEFQLTDFKNMSQSSGRLNALATVSTLPEEGAEIADQLARVEAVNPGVYWAHLVSLREGYMVSSVISSRLAVARDEVSLMRPVQRADWWHWVEREGFFEGPEIGPWGELVRAYAPLVHEEAGMLGWVVLDFGVRDWLAAQAQARAQTFALVAAGAVVILLVLGGRLQGAERRAMREQAAVAQASDRAKTAFLAKVSHELRTPVQSILGYGELLDGEATEASTRRWTNAIRSQGQLLVRLVNDLIDLSALQSGAFRLVEKPERWVAVVTGVVDSLRNRARAKGLELVVEAEAGLPEWVMVDDDRLRQVVLNLVNNAVKFTDRGRVTVRLRQGRAFAREEGLCMDVIDTGPGIAEQDQARLFRPFVRLDPAGGQAGAGLGLSLSRAICEGMGGSLTLRSDGVSGCVFTARLPLVVTAEAQGDDEREEVIVLTGRRVLVADDNTLVRELFVTGLRQAGAWCDIATDGLEALEMCERVRYDAVIIDVDMPWMDGLSVARKLRGGDGGPGRIIAVSGESRGDGKRAVEAGVVDAFMLKPVKLGRLLGTVAGVTPDSGAPWPQRGGDLILLRKLRAMFEVESLRLAAEMREARSGGDHRRLYSTVHYIKNSADAAGYQELSLLCQQLQQTLEASGQGSGGVVDELITAVLESLSQPAERGKPS</sequence>
<dbReference type="InterPro" id="IPR036641">
    <property type="entry name" value="HPT_dom_sf"/>
</dbReference>
<feature type="domain" description="Response regulatory" evidence="17">
    <location>
        <begin position="724"/>
        <end position="839"/>
    </location>
</feature>
<dbReference type="CDD" id="cd17546">
    <property type="entry name" value="REC_hyHK_CKI1_RcsC-like"/>
    <property type="match status" value="1"/>
</dbReference>
<gene>
    <name evidence="19" type="ORF">K1X11_015240</name>
</gene>
<feature type="transmembrane region" description="Helical" evidence="15">
    <location>
        <begin position="17"/>
        <end position="35"/>
    </location>
</feature>
<dbReference type="InterPro" id="IPR004358">
    <property type="entry name" value="Sig_transdc_His_kin-like_C"/>
</dbReference>
<keyword evidence="10 19" id="KW-0067">ATP-binding</keyword>
<dbReference type="PANTHER" id="PTHR43047:SF72">
    <property type="entry name" value="OSMOSENSING HISTIDINE PROTEIN KINASE SLN1"/>
    <property type="match status" value="1"/>
</dbReference>
<dbReference type="Gene3D" id="3.40.50.2300">
    <property type="match status" value="1"/>
</dbReference>
<evidence type="ECO:0000256" key="8">
    <source>
        <dbReference type="ARBA" id="ARBA00022692"/>
    </source>
</evidence>
<protein>
    <recommendedName>
        <fullName evidence="3">histidine kinase</fullName>
        <ecNumber evidence="3">2.7.13.3</ecNumber>
    </recommendedName>
</protein>
<dbReference type="RefSeq" id="WP_221031674.1">
    <property type="nucleotide sequence ID" value="NZ_CP139781.1"/>
</dbReference>
<accession>A0ABZ1C4J7</accession>
<dbReference type="EC" id="2.7.13.3" evidence="3"/>
<dbReference type="SMART" id="SM00448">
    <property type="entry name" value="REC"/>
    <property type="match status" value="1"/>
</dbReference>
<evidence type="ECO:0000256" key="14">
    <source>
        <dbReference type="PROSITE-ProRule" id="PRU00169"/>
    </source>
</evidence>
<dbReference type="InterPro" id="IPR003661">
    <property type="entry name" value="HisK_dim/P_dom"/>
</dbReference>
<comment type="catalytic activity">
    <reaction evidence="1">
        <text>ATP + protein L-histidine = ADP + protein N-phospho-L-histidine.</text>
        <dbReference type="EC" id="2.7.13.3"/>
    </reaction>
</comment>
<keyword evidence="7" id="KW-0808">Transferase</keyword>
<feature type="transmembrane region" description="Helical" evidence="15">
    <location>
        <begin position="196"/>
        <end position="218"/>
    </location>
</feature>
<organism evidence="19 20">
    <name type="scientific">Actomonas aquatica</name>
    <dbReference type="NCBI Taxonomy" id="2866162"/>
    <lineage>
        <taxon>Bacteria</taxon>
        <taxon>Pseudomonadati</taxon>
        <taxon>Verrucomicrobiota</taxon>
        <taxon>Opitutia</taxon>
        <taxon>Opitutales</taxon>
        <taxon>Opitutaceae</taxon>
        <taxon>Actomonas</taxon>
    </lineage>
</organism>
<dbReference type="Proteomes" id="UP000738431">
    <property type="component" value="Chromosome"/>
</dbReference>
<feature type="modified residue" description="4-aspartylphosphate" evidence="14">
    <location>
        <position position="773"/>
    </location>
</feature>
<dbReference type="PROSITE" id="PS50109">
    <property type="entry name" value="HIS_KIN"/>
    <property type="match status" value="1"/>
</dbReference>
<evidence type="ECO:0000256" key="12">
    <source>
        <dbReference type="ARBA" id="ARBA00023136"/>
    </source>
</evidence>
<evidence type="ECO:0000256" key="6">
    <source>
        <dbReference type="ARBA" id="ARBA00022553"/>
    </source>
</evidence>
<dbReference type="SMART" id="SM00388">
    <property type="entry name" value="HisKA"/>
    <property type="match status" value="1"/>
</dbReference>
<dbReference type="PRINTS" id="PR00344">
    <property type="entry name" value="BCTRLSENSOR"/>
</dbReference>
<evidence type="ECO:0000256" key="10">
    <source>
        <dbReference type="ARBA" id="ARBA00022840"/>
    </source>
</evidence>
<dbReference type="SUPFAM" id="SSF55874">
    <property type="entry name" value="ATPase domain of HSP90 chaperone/DNA topoisomerase II/histidine kinase"/>
    <property type="match status" value="1"/>
</dbReference>
<evidence type="ECO:0000259" key="18">
    <source>
        <dbReference type="PROSITE" id="PS50894"/>
    </source>
</evidence>
<dbReference type="InterPro" id="IPR036097">
    <property type="entry name" value="HisK_dim/P_sf"/>
</dbReference>
<evidence type="ECO:0000256" key="2">
    <source>
        <dbReference type="ARBA" id="ARBA00004429"/>
    </source>
</evidence>
<dbReference type="Gene3D" id="1.10.287.130">
    <property type="match status" value="1"/>
</dbReference>
<dbReference type="Gene3D" id="3.30.565.10">
    <property type="entry name" value="Histidine kinase-like ATPase, C-terminal domain"/>
    <property type="match status" value="1"/>
</dbReference>
<dbReference type="CDD" id="cd00082">
    <property type="entry name" value="HisKA"/>
    <property type="match status" value="1"/>
</dbReference>
<reference evidence="19 20" key="1">
    <citation type="submission" date="2021-08" db="EMBL/GenBank/DDBJ databases">
        <authorList>
            <person name="Zhang D."/>
            <person name="Zhang A."/>
            <person name="Wang L."/>
        </authorList>
    </citation>
    <scope>NUCLEOTIDE SEQUENCE [LARGE SCALE GENOMIC DNA]</scope>
    <source>
        <strain evidence="19 20">WL0086</strain>
    </source>
</reference>
<keyword evidence="11 15" id="KW-1133">Transmembrane helix</keyword>
<dbReference type="InterPro" id="IPR001789">
    <property type="entry name" value="Sig_transdc_resp-reg_receiver"/>
</dbReference>
<evidence type="ECO:0000256" key="3">
    <source>
        <dbReference type="ARBA" id="ARBA00012438"/>
    </source>
</evidence>
<dbReference type="SUPFAM" id="SSF47384">
    <property type="entry name" value="Homodimeric domain of signal transducing histidine kinase"/>
    <property type="match status" value="1"/>
</dbReference>